<evidence type="ECO:0008006" key="3">
    <source>
        <dbReference type="Google" id="ProtNLM"/>
    </source>
</evidence>
<proteinExistence type="predicted"/>
<accession>A0A1E5WDW7</accession>
<dbReference type="OrthoDB" id="691192at2759"/>
<protein>
    <recommendedName>
        <fullName evidence="3">Rx N-terminal domain-containing protein</fullName>
    </recommendedName>
</protein>
<dbReference type="SUPFAM" id="SSF52540">
    <property type="entry name" value="P-loop containing nucleoside triphosphate hydrolases"/>
    <property type="match status" value="1"/>
</dbReference>
<name>A0A1E5WDW7_9POAL</name>
<evidence type="ECO:0000313" key="1">
    <source>
        <dbReference type="EMBL" id="OEL35400.1"/>
    </source>
</evidence>
<organism evidence="1 2">
    <name type="scientific">Dichanthelium oligosanthes</name>
    <dbReference type="NCBI Taxonomy" id="888268"/>
    <lineage>
        <taxon>Eukaryota</taxon>
        <taxon>Viridiplantae</taxon>
        <taxon>Streptophyta</taxon>
        <taxon>Embryophyta</taxon>
        <taxon>Tracheophyta</taxon>
        <taxon>Spermatophyta</taxon>
        <taxon>Magnoliopsida</taxon>
        <taxon>Liliopsida</taxon>
        <taxon>Poales</taxon>
        <taxon>Poaceae</taxon>
        <taxon>PACMAD clade</taxon>
        <taxon>Panicoideae</taxon>
        <taxon>Panicodae</taxon>
        <taxon>Paniceae</taxon>
        <taxon>Dichantheliinae</taxon>
        <taxon>Dichanthelium</taxon>
    </lineage>
</organism>
<feature type="non-terminal residue" evidence="1">
    <location>
        <position position="145"/>
    </location>
</feature>
<reference evidence="1 2" key="1">
    <citation type="submission" date="2016-09" db="EMBL/GenBank/DDBJ databases">
        <title>The draft genome of Dichanthelium oligosanthes: A C3 panicoid grass species.</title>
        <authorList>
            <person name="Studer A.J."/>
            <person name="Schnable J.C."/>
            <person name="Brutnell T.P."/>
        </authorList>
    </citation>
    <scope>NUCLEOTIDE SEQUENCE [LARGE SCALE GENOMIC DNA]</scope>
    <source>
        <strain evidence="2">cv. Kellogg 1175</strain>
        <tissue evidence="1">Leaf</tissue>
    </source>
</reference>
<dbReference type="InterPro" id="IPR027417">
    <property type="entry name" value="P-loop_NTPase"/>
</dbReference>
<comment type="caution">
    <text evidence="1">The sequence shown here is derived from an EMBL/GenBank/DDBJ whole genome shotgun (WGS) entry which is preliminary data.</text>
</comment>
<evidence type="ECO:0000313" key="2">
    <source>
        <dbReference type="Proteomes" id="UP000095767"/>
    </source>
</evidence>
<dbReference type="PANTHER" id="PTHR33377">
    <property type="entry name" value="OS10G0134700 PROTEIN-RELATED"/>
    <property type="match status" value="1"/>
</dbReference>
<dbReference type="Proteomes" id="UP000095767">
    <property type="component" value="Unassembled WGS sequence"/>
</dbReference>
<dbReference type="EMBL" id="LWDX02012248">
    <property type="protein sequence ID" value="OEL35400.1"/>
    <property type="molecule type" value="Genomic_DNA"/>
</dbReference>
<dbReference type="AlphaFoldDB" id="A0A1E5WDW7"/>
<dbReference type="PANTHER" id="PTHR33377:SF23">
    <property type="entry name" value="NB-ARC DOMAIN-CONTAINING PROTEIN"/>
    <property type="match status" value="1"/>
</dbReference>
<sequence length="145" mass="16739">MEMVLSAAFGEVITRSINFFINKTSNLQVLDMENRLCRVLLRAQVIVDEAMGRYITNQAMLQQLNMLRDAIHRGCYTLDSFKYQSHDMFGRQMETEHVINFLLHAKPHCDKKLEVLPIVGLGRVGMSTLVAHVCNDERIRDHFSE</sequence>
<dbReference type="Gene3D" id="3.40.50.300">
    <property type="entry name" value="P-loop containing nucleotide triphosphate hydrolases"/>
    <property type="match status" value="1"/>
</dbReference>
<keyword evidence="2" id="KW-1185">Reference proteome</keyword>
<gene>
    <name evidence="1" type="ORF">BAE44_0003581</name>
</gene>